<evidence type="ECO:0000313" key="3">
    <source>
        <dbReference type="EnsemblFungi" id="PTTG_12264-t43_1-p1"/>
    </source>
</evidence>
<name>A0A180GRP0_PUCT1</name>
<feature type="region of interest" description="Disordered" evidence="1">
    <location>
        <begin position="216"/>
        <end position="241"/>
    </location>
</feature>
<feature type="compositionally biased region" description="Basic and acidic residues" evidence="1">
    <location>
        <begin position="293"/>
        <end position="302"/>
    </location>
</feature>
<dbReference type="PANTHER" id="PTHR33246:SF51">
    <property type="entry name" value="MYB_SANT-LIKE DOMAIN-CONTAINING PROTEIN"/>
    <property type="match status" value="1"/>
</dbReference>
<feature type="compositionally biased region" description="Basic and acidic residues" evidence="1">
    <location>
        <begin position="327"/>
        <end position="341"/>
    </location>
</feature>
<reference evidence="2" key="1">
    <citation type="submission" date="2009-11" db="EMBL/GenBank/DDBJ databases">
        <authorList>
            <consortium name="The Broad Institute Genome Sequencing Platform"/>
            <person name="Ward D."/>
            <person name="Feldgarden M."/>
            <person name="Earl A."/>
            <person name="Young S.K."/>
            <person name="Zeng Q."/>
            <person name="Koehrsen M."/>
            <person name="Alvarado L."/>
            <person name="Berlin A."/>
            <person name="Bochicchio J."/>
            <person name="Borenstein D."/>
            <person name="Chapman S.B."/>
            <person name="Chen Z."/>
            <person name="Engels R."/>
            <person name="Freedman E."/>
            <person name="Gellesch M."/>
            <person name="Goldberg J."/>
            <person name="Griggs A."/>
            <person name="Gujja S."/>
            <person name="Heilman E."/>
            <person name="Heiman D."/>
            <person name="Hepburn T."/>
            <person name="Howarth C."/>
            <person name="Jen D."/>
            <person name="Larson L."/>
            <person name="Lewis B."/>
            <person name="Mehta T."/>
            <person name="Park D."/>
            <person name="Pearson M."/>
            <person name="Roberts A."/>
            <person name="Saif S."/>
            <person name="Shea T."/>
            <person name="Shenoy N."/>
            <person name="Sisk P."/>
            <person name="Stolte C."/>
            <person name="Sykes S."/>
            <person name="Thomson T."/>
            <person name="Walk T."/>
            <person name="White J."/>
            <person name="Yandava C."/>
            <person name="Izard J."/>
            <person name="Baranova O.V."/>
            <person name="Blanton J.M."/>
            <person name="Tanner A.C."/>
            <person name="Dewhirst F.E."/>
            <person name="Haas B."/>
            <person name="Nusbaum C."/>
            <person name="Birren B."/>
        </authorList>
    </citation>
    <scope>NUCLEOTIDE SEQUENCE [LARGE SCALE GENOMIC DNA]</scope>
    <source>
        <strain evidence="2">1-1 BBBD Race 1</strain>
    </source>
</reference>
<feature type="compositionally biased region" description="Polar residues" evidence="1">
    <location>
        <begin position="308"/>
        <end position="323"/>
    </location>
</feature>
<reference evidence="3 4" key="3">
    <citation type="journal article" date="2017" name="G3 (Bethesda)">
        <title>Comparative analysis highlights variable genome content of wheat rusts and divergence of the mating loci.</title>
        <authorList>
            <person name="Cuomo C.A."/>
            <person name="Bakkeren G."/>
            <person name="Khalil H.B."/>
            <person name="Panwar V."/>
            <person name="Joly D."/>
            <person name="Linning R."/>
            <person name="Sakthikumar S."/>
            <person name="Song X."/>
            <person name="Adiconis X."/>
            <person name="Fan L."/>
            <person name="Goldberg J.M."/>
            <person name="Levin J.Z."/>
            <person name="Young S."/>
            <person name="Zeng Q."/>
            <person name="Anikster Y."/>
            <person name="Bruce M."/>
            <person name="Wang M."/>
            <person name="Yin C."/>
            <person name="McCallum B."/>
            <person name="Szabo L.J."/>
            <person name="Hulbert S."/>
            <person name="Chen X."/>
            <person name="Fellers J.P."/>
        </authorList>
    </citation>
    <scope>NUCLEOTIDE SEQUENCE</scope>
    <source>
        <strain evidence="4">Isolate 1-1 / race 1 (BBBD)</strain>
        <strain evidence="3">isolate 1-1 / race 1 (BBBD)</strain>
    </source>
</reference>
<evidence type="ECO:0000313" key="4">
    <source>
        <dbReference type="Proteomes" id="UP000005240"/>
    </source>
</evidence>
<feature type="compositionally biased region" description="Polar residues" evidence="1">
    <location>
        <begin position="1"/>
        <end position="10"/>
    </location>
</feature>
<dbReference type="EnsemblFungi" id="PTTG_12264-t43_1">
    <property type="protein sequence ID" value="PTTG_12264-t43_1-p1"/>
    <property type="gene ID" value="PTTG_12264"/>
</dbReference>
<gene>
    <name evidence="2" type="ORF">PTTG_12264</name>
</gene>
<organism evidence="2">
    <name type="scientific">Puccinia triticina (isolate 1-1 / race 1 (BBBD))</name>
    <name type="common">Brown leaf rust fungus</name>
    <dbReference type="NCBI Taxonomy" id="630390"/>
    <lineage>
        <taxon>Eukaryota</taxon>
        <taxon>Fungi</taxon>
        <taxon>Dikarya</taxon>
        <taxon>Basidiomycota</taxon>
        <taxon>Pucciniomycotina</taxon>
        <taxon>Pucciniomycetes</taxon>
        <taxon>Pucciniales</taxon>
        <taxon>Pucciniaceae</taxon>
        <taxon>Puccinia</taxon>
    </lineage>
</organism>
<dbReference type="AlphaFoldDB" id="A0A180GRP0"/>
<sequence>METGTTVLQNSAPSPSSSQHAPPSQTNPPSCNPSIGSQYLPDNDSGWVRKRFRRTKEQMRVFRLEQLKQQEEALKHKSPTPKIPSVPSDTNPCFTPSDYEMVCTYLETGDNYDSLFGEGGKLQSGRPMPKAAAFDLFASFMNQSNRRLRLTGRQLQQRLATYMRHKYNKAREFQNSAPWSPHSSPDLIEKINEICPCFQRLERILASANKTSLRNEPCAVYSTSEPPSTHLQNPRDSQAASERHYFHPIAQNGQEHTSPTARATDYQSYHGTTHYIDLDAQLSQRQPVATDQIAHHPNDPDSHYINPIAQSSRQPRTANTNSESTDESDHVERNEPVDKRATSKPRPRRTFTVNTGRCRTRPKITLAAAFDRNTKARFRHLDKRLVWEKKKFAQELELKKIELELRGNQIRHRSRLAERWLEEGKTGSEIQTLLSSIYATYEEPISTV</sequence>
<dbReference type="PANTHER" id="PTHR33246">
    <property type="entry name" value="CCHC-TYPE DOMAIN-CONTAINING PROTEIN"/>
    <property type="match status" value="1"/>
</dbReference>
<reference evidence="3" key="4">
    <citation type="submission" date="2025-05" db="UniProtKB">
        <authorList>
            <consortium name="EnsemblFungi"/>
        </authorList>
    </citation>
    <scope>IDENTIFICATION</scope>
    <source>
        <strain evidence="3">isolate 1-1 / race 1 (BBBD)</strain>
    </source>
</reference>
<feature type="region of interest" description="Disordered" evidence="1">
    <location>
        <begin position="1"/>
        <end position="46"/>
    </location>
</feature>
<reference evidence="2" key="2">
    <citation type="submission" date="2016-05" db="EMBL/GenBank/DDBJ databases">
        <title>Comparative analysis highlights variable genome content of wheat rusts and divergence of the mating loci.</title>
        <authorList>
            <person name="Cuomo C.A."/>
            <person name="Bakkeren G."/>
            <person name="Szabo L."/>
            <person name="Khalil H."/>
            <person name="Joly D."/>
            <person name="Goldberg J."/>
            <person name="Young S."/>
            <person name="Zeng Q."/>
            <person name="Fellers J."/>
        </authorList>
    </citation>
    <scope>NUCLEOTIDE SEQUENCE [LARGE SCALE GENOMIC DNA]</scope>
    <source>
        <strain evidence="2">1-1 BBBD Race 1</strain>
    </source>
</reference>
<dbReference type="OrthoDB" id="2496952at2759"/>
<feature type="region of interest" description="Disordered" evidence="1">
    <location>
        <begin position="72"/>
        <end position="91"/>
    </location>
</feature>
<feature type="compositionally biased region" description="Low complexity" evidence="1">
    <location>
        <begin position="11"/>
        <end position="24"/>
    </location>
</feature>
<keyword evidence="4" id="KW-1185">Reference proteome</keyword>
<feature type="compositionally biased region" description="Polar residues" evidence="1">
    <location>
        <begin position="27"/>
        <end position="37"/>
    </location>
</feature>
<evidence type="ECO:0000256" key="1">
    <source>
        <dbReference type="SAM" id="MobiDB-lite"/>
    </source>
</evidence>
<feature type="compositionally biased region" description="Polar residues" evidence="1">
    <location>
        <begin position="221"/>
        <end position="240"/>
    </location>
</feature>
<accession>A0A180GRP0</accession>
<proteinExistence type="predicted"/>
<dbReference type="EMBL" id="ADAS02000038">
    <property type="protein sequence ID" value="OAV94633.1"/>
    <property type="molecule type" value="Genomic_DNA"/>
</dbReference>
<protein>
    <submittedName>
        <fullName evidence="2 3">Uncharacterized protein</fullName>
    </submittedName>
</protein>
<feature type="region of interest" description="Disordered" evidence="1">
    <location>
        <begin position="292"/>
        <end position="353"/>
    </location>
</feature>
<dbReference type="Proteomes" id="UP000005240">
    <property type="component" value="Unassembled WGS sequence"/>
</dbReference>
<evidence type="ECO:0000313" key="2">
    <source>
        <dbReference type="EMBL" id="OAV94633.1"/>
    </source>
</evidence>
<dbReference type="VEuPathDB" id="FungiDB:PTTG_12264"/>